<dbReference type="SUPFAM" id="SSF47954">
    <property type="entry name" value="Cyclin-like"/>
    <property type="match status" value="1"/>
</dbReference>
<dbReference type="InterPro" id="IPR039361">
    <property type="entry name" value="Cyclin"/>
</dbReference>
<dbReference type="EMBL" id="HBHI01005117">
    <property type="protein sequence ID" value="CAD9658762.1"/>
    <property type="molecule type" value="Transcribed_RNA"/>
</dbReference>
<evidence type="ECO:0000259" key="1">
    <source>
        <dbReference type="Pfam" id="PF00134"/>
    </source>
</evidence>
<dbReference type="Gene3D" id="1.10.472.10">
    <property type="entry name" value="Cyclin-like"/>
    <property type="match status" value="2"/>
</dbReference>
<accession>A0A7S2R2C0</accession>
<proteinExistence type="predicted"/>
<dbReference type="InterPro" id="IPR006671">
    <property type="entry name" value="Cyclin_N"/>
</dbReference>
<feature type="domain" description="Cyclin N-terminal" evidence="1">
    <location>
        <begin position="70"/>
        <end position="182"/>
    </location>
</feature>
<dbReference type="FunFam" id="1.10.472.10:FF:000093">
    <property type="entry name" value="Predicted protein"/>
    <property type="match status" value="1"/>
</dbReference>
<reference evidence="2" key="1">
    <citation type="submission" date="2021-01" db="EMBL/GenBank/DDBJ databases">
        <authorList>
            <person name="Corre E."/>
            <person name="Pelletier E."/>
            <person name="Niang G."/>
            <person name="Scheremetjew M."/>
            <person name="Finn R."/>
            <person name="Kale V."/>
            <person name="Holt S."/>
            <person name="Cochrane G."/>
            <person name="Meng A."/>
            <person name="Brown T."/>
            <person name="Cohen L."/>
        </authorList>
    </citation>
    <scope>NUCLEOTIDE SEQUENCE</scope>
    <source>
        <strain evidence="2">CCMP1452</strain>
    </source>
</reference>
<organism evidence="2">
    <name type="scientific">Eucampia antarctica</name>
    <dbReference type="NCBI Taxonomy" id="49252"/>
    <lineage>
        <taxon>Eukaryota</taxon>
        <taxon>Sar</taxon>
        <taxon>Stramenopiles</taxon>
        <taxon>Ochrophyta</taxon>
        <taxon>Bacillariophyta</taxon>
        <taxon>Mediophyceae</taxon>
        <taxon>Biddulphiophycidae</taxon>
        <taxon>Hemiaulales</taxon>
        <taxon>Hemiaulaceae</taxon>
        <taxon>Eucampia</taxon>
    </lineage>
</organism>
<dbReference type="Pfam" id="PF00134">
    <property type="entry name" value="Cyclin_N"/>
    <property type="match status" value="1"/>
</dbReference>
<dbReference type="AlphaFoldDB" id="A0A7S2R2C0"/>
<protein>
    <recommendedName>
        <fullName evidence="1">Cyclin N-terminal domain-containing protein</fullName>
    </recommendedName>
</protein>
<evidence type="ECO:0000313" key="2">
    <source>
        <dbReference type="EMBL" id="CAD9658762.1"/>
    </source>
</evidence>
<dbReference type="PANTHER" id="PTHR10177">
    <property type="entry name" value="CYCLINS"/>
    <property type="match status" value="1"/>
</dbReference>
<sequence>MCSITTTSDASSSTSEIGEFFFSSSGISPEEAVERIKVMRRQEESFLCTDYLSGCGDAIQCGNETTSQTTVRPAIDVGCRTKMCEWCYQIADFCKYQRESVGIGMHYLDRFLSSGSEAANMALTNKKVYQLAAMTAFYIAIKLFEPSQIEVKTLSELSRGCYSVEEITEMEAEFLRALSWRMHAPSSVAFVHHYLSLIPAYLAHDKVALQLMLDVSLYQTELAVGEYDLASARPSVIAFASIVNAMNILGTRHFPETERILFGEIVSSATEMDHLSFEFTSIKNFLGMCLSKNASEEMIHAVNQVNATQSTCVSRRSPICVTNSYVQDRQ</sequence>
<gene>
    <name evidence="2" type="ORF">EANT1437_LOCUS2564</name>
</gene>
<dbReference type="InterPro" id="IPR036915">
    <property type="entry name" value="Cyclin-like_sf"/>
</dbReference>
<name>A0A7S2R2C0_9STRA</name>